<keyword evidence="8" id="KW-1185">Reference proteome</keyword>
<comment type="caution">
    <text evidence="7">The sequence shown here is derived from an EMBL/GenBank/DDBJ whole genome shotgun (WGS) entry which is preliminary data.</text>
</comment>
<reference evidence="7" key="2">
    <citation type="submission" date="2020-08" db="EMBL/GenBank/DDBJ databases">
        <title>Plant Genome Project.</title>
        <authorList>
            <person name="Zhang R.-G."/>
        </authorList>
    </citation>
    <scope>NUCLEOTIDE SEQUENCE</scope>
    <source>
        <strain evidence="7">Huo1</strain>
        <tissue evidence="7">Leaf</tissue>
    </source>
</reference>
<dbReference type="InterPro" id="IPR036882">
    <property type="entry name" value="Alba-like_dom_sf"/>
</dbReference>
<dbReference type="EMBL" id="PNBA02000006">
    <property type="protein sequence ID" value="KAG6422340.1"/>
    <property type="molecule type" value="Genomic_DNA"/>
</dbReference>
<keyword evidence="5" id="KW-1133">Transmembrane helix</keyword>
<feature type="region of interest" description="Disordered" evidence="4">
    <location>
        <begin position="300"/>
        <end position="327"/>
    </location>
</feature>
<proteinExistence type="inferred from homology"/>
<dbReference type="SUPFAM" id="SSF82704">
    <property type="entry name" value="AlbA-like"/>
    <property type="match status" value="1"/>
</dbReference>
<comment type="subcellular location">
    <subcellularLocation>
        <location evidence="1">Nucleus</location>
    </subcellularLocation>
</comment>
<comment type="similarity">
    <text evidence="2">Belongs to the histone-like Alba family.</text>
</comment>
<name>A0A8X8XXL6_SALSN</name>
<feature type="domain" description="DNA/RNA-binding protein Alba-like" evidence="6">
    <location>
        <begin position="19"/>
        <end position="117"/>
    </location>
</feature>
<evidence type="ECO:0000313" key="7">
    <source>
        <dbReference type="EMBL" id="KAG6422340.1"/>
    </source>
</evidence>
<dbReference type="PANTHER" id="PTHR13516">
    <property type="entry name" value="RIBONUCLEASE P SUBUNIT P25"/>
    <property type="match status" value="1"/>
</dbReference>
<dbReference type="GO" id="GO:0005634">
    <property type="term" value="C:nucleus"/>
    <property type="evidence" value="ECO:0007669"/>
    <property type="project" value="UniProtKB-SubCell"/>
</dbReference>
<feature type="compositionally biased region" description="Gly residues" evidence="4">
    <location>
        <begin position="300"/>
        <end position="316"/>
    </location>
</feature>
<protein>
    <recommendedName>
        <fullName evidence="6">DNA/RNA-binding protein Alba-like domain-containing protein</fullName>
    </recommendedName>
</protein>
<evidence type="ECO:0000256" key="1">
    <source>
        <dbReference type="ARBA" id="ARBA00004123"/>
    </source>
</evidence>
<feature type="transmembrane region" description="Helical" evidence="5">
    <location>
        <begin position="32"/>
        <end position="49"/>
    </location>
</feature>
<reference evidence="7" key="1">
    <citation type="submission" date="2018-01" db="EMBL/GenBank/DDBJ databases">
        <authorList>
            <person name="Mao J.F."/>
        </authorList>
    </citation>
    <scope>NUCLEOTIDE SEQUENCE</scope>
    <source>
        <strain evidence="7">Huo1</strain>
        <tissue evidence="7">Leaf</tissue>
    </source>
</reference>
<dbReference type="InterPro" id="IPR002775">
    <property type="entry name" value="DNA/RNA-bd_Alba-like"/>
</dbReference>
<gene>
    <name evidence="7" type="ORF">SASPL_118908</name>
</gene>
<feature type="transmembrane region" description="Helical" evidence="5">
    <location>
        <begin position="55"/>
        <end position="77"/>
    </location>
</feature>
<dbReference type="Proteomes" id="UP000298416">
    <property type="component" value="Unassembled WGS sequence"/>
</dbReference>
<feature type="region of interest" description="Disordered" evidence="4">
    <location>
        <begin position="208"/>
        <end position="228"/>
    </location>
</feature>
<keyword evidence="5" id="KW-0472">Membrane</keyword>
<evidence type="ECO:0000256" key="4">
    <source>
        <dbReference type="SAM" id="MobiDB-lite"/>
    </source>
</evidence>
<feature type="compositionally biased region" description="Low complexity" evidence="4">
    <location>
        <begin position="208"/>
        <end position="217"/>
    </location>
</feature>
<dbReference type="InterPro" id="IPR051958">
    <property type="entry name" value="Alba-like_NAB"/>
</dbReference>
<dbReference type="GO" id="GO:0003723">
    <property type="term" value="F:RNA binding"/>
    <property type="evidence" value="ECO:0007669"/>
    <property type="project" value="TreeGrafter"/>
</dbReference>
<evidence type="ECO:0000259" key="6">
    <source>
        <dbReference type="Pfam" id="PF01918"/>
    </source>
</evidence>
<evidence type="ECO:0000256" key="2">
    <source>
        <dbReference type="ARBA" id="ARBA00008018"/>
    </source>
</evidence>
<evidence type="ECO:0000313" key="8">
    <source>
        <dbReference type="Proteomes" id="UP000298416"/>
    </source>
</evidence>
<keyword evidence="3" id="KW-0539">Nucleus</keyword>
<dbReference type="Gene3D" id="3.30.110.20">
    <property type="entry name" value="Alba-like domain"/>
    <property type="match status" value="1"/>
</dbReference>
<keyword evidence="5" id="KW-0812">Transmembrane</keyword>
<dbReference type="Pfam" id="PF01918">
    <property type="entry name" value="Alba"/>
    <property type="match status" value="1"/>
</dbReference>
<organism evidence="7">
    <name type="scientific">Salvia splendens</name>
    <name type="common">Scarlet sage</name>
    <dbReference type="NCBI Taxonomy" id="180675"/>
    <lineage>
        <taxon>Eukaryota</taxon>
        <taxon>Viridiplantae</taxon>
        <taxon>Streptophyta</taxon>
        <taxon>Embryophyta</taxon>
        <taxon>Tracheophyta</taxon>
        <taxon>Spermatophyta</taxon>
        <taxon>Magnoliopsida</taxon>
        <taxon>eudicotyledons</taxon>
        <taxon>Gunneridae</taxon>
        <taxon>Pentapetalae</taxon>
        <taxon>asterids</taxon>
        <taxon>lamiids</taxon>
        <taxon>Lamiales</taxon>
        <taxon>Lamiaceae</taxon>
        <taxon>Nepetoideae</taxon>
        <taxon>Mentheae</taxon>
        <taxon>Salviinae</taxon>
        <taxon>Salvia</taxon>
        <taxon>Salvia subgen. Calosphace</taxon>
        <taxon>core Calosphace</taxon>
    </lineage>
</organism>
<accession>A0A8X8XXL6</accession>
<dbReference type="AlphaFoldDB" id="A0A8X8XXL6"/>
<evidence type="ECO:0000256" key="5">
    <source>
        <dbReference type="SAM" id="Phobius"/>
    </source>
</evidence>
<sequence length="327" mass="35500">MDRYQKVEKPKPESPVNENEIRITSQGLVRNYLSYASTLLQVASLVVLMKVTRLVLLDVMLSVAQSLMAFFVLCIGMERQVKEIVLKAMGQAISKTVAIAEFLKRRVPQLHQDTAISSISITDTFEPIEEGLQIVEQTRHVSMISITLSTKELNQSSPGYQGPSNVEQTKQKYNNYKPQQLQHQPPRQALGVYNAGNVDQTKQQYNNYQPQQQNQPPRQAHAIYNAGNGENDGYNGGYSNSGGYNGGYPNSGGYNGGYSGGYSNSGGYAGRYSNWGRGGSRGGYGGGYRGAGYGRGRGRGVGGRGYGGRGRGGMGGRATQRVGGNQE</sequence>
<evidence type="ECO:0000256" key="3">
    <source>
        <dbReference type="ARBA" id="ARBA00023242"/>
    </source>
</evidence>
<dbReference type="PANTHER" id="PTHR13516:SF3">
    <property type="entry name" value="ALBA DNA_RNA-BINDING PROTEIN"/>
    <property type="match status" value="1"/>
</dbReference>